<feature type="compositionally biased region" description="Basic and acidic residues" evidence="1">
    <location>
        <begin position="20"/>
        <end position="32"/>
    </location>
</feature>
<dbReference type="AlphaFoldDB" id="A0A9J6ERX2"/>
<organism evidence="3 4">
    <name type="scientific">Rhipicephalus microplus</name>
    <name type="common">Cattle tick</name>
    <name type="synonym">Boophilus microplus</name>
    <dbReference type="NCBI Taxonomy" id="6941"/>
    <lineage>
        <taxon>Eukaryota</taxon>
        <taxon>Metazoa</taxon>
        <taxon>Ecdysozoa</taxon>
        <taxon>Arthropoda</taxon>
        <taxon>Chelicerata</taxon>
        <taxon>Arachnida</taxon>
        <taxon>Acari</taxon>
        <taxon>Parasitiformes</taxon>
        <taxon>Ixodida</taxon>
        <taxon>Ixodoidea</taxon>
        <taxon>Ixodidae</taxon>
        <taxon>Rhipicephalinae</taxon>
        <taxon>Rhipicephalus</taxon>
        <taxon>Boophilus</taxon>
    </lineage>
</organism>
<feature type="compositionally biased region" description="Low complexity" evidence="1">
    <location>
        <begin position="33"/>
        <end position="66"/>
    </location>
</feature>
<feature type="transmembrane region" description="Helical" evidence="2">
    <location>
        <begin position="96"/>
        <end position="119"/>
    </location>
</feature>
<keyword evidence="2" id="KW-0812">Transmembrane</keyword>
<protein>
    <recommendedName>
        <fullName evidence="5">Transmembrane protein</fullName>
    </recommendedName>
</protein>
<keyword evidence="2" id="KW-0472">Membrane</keyword>
<feature type="region of interest" description="Disordered" evidence="1">
    <location>
        <begin position="154"/>
        <end position="224"/>
    </location>
</feature>
<evidence type="ECO:0000313" key="3">
    <source>
        <dbReference type="EMBL" id="KAH8036943.1"/>
    </source>
</evidence>
<evidence type="ECO:0008006" key="5">
    <source>
        <dbReference type="Google" id="ProtNLM"/>
    </source>
</evidence>
<reference evidence="3" key="1">
    <citation type="journal article" date="2020" name="Cell">
        <title>Large-Scale Comparative Analyses of Tick Genomes Elucidate Their Genetic Diversity and Vector Capacities.</title>
        <authorList>
            <consortium name="Tick Genome and Microbiome Consortium (TIGMIC)"/>
            <person name="Jia N."/>
            <person name="Wang J."/>
            <person name="Shi W."/>
            <person name="Du L."/>
            <person name="Sun Y."/>
            <person name="Zhan W."/>
            <person name="Jiang J.F."/>
            <person name="Wang Q."/>
            <person name="Zhang B."/>
            <person name="Ji P."/>
            <person name="Bell-Sakyi L."/>
            <person name="Cui X.M."/>
            <person name="Yuan T.T."/>
            <person name="Jiang B.G."/>
            <person name="Yang W.F."/>
            <person name="Lam T.T."/>
            <person name="Chang Q.C."/>
            <person name="Ding S.J."/>
            <person name="Wang X.J."/>
            <person name="Zhu J.G."/>
            <person name="Ruan X.D."/>
            <person name="Zhao L."/>
            <person name="Wei J.T."/>
            <person name="Ye R.Z."/>
            <person name="Que T.C."/>
            <person name="Du C.H."/>
            <person name="Zhou Y.H."/>
            <person name="Cheng J.X."/>
            <person name="Dai P.F."/>
            <person name="Guo W.B."/>
            <person name="Han X.H."/>
            <person name="Huang E.J."/>
            <person name="Li L.F."/>
            <person name="Wei W."/>
            <person name="Gao Y.C."/>
            <person name="Liu J.Z."/>
            <person name="Shao H.Z."/>
            <person name="Wang X."/>
            <person name="Wang C.C."/>
            <person name="Yang T.C."/>
            <person name="Huo Q.B."/>
            <person name="Li W."/>
            <person name="Chen H.Y."/>
            <person name="Chen S.E."/>
            <person name="Zhou L.G."/>
            <person name="Ni X.B."/>
            <person name="Tian J.H."/>
            <person name="Sheng Y."/>
            <person name="Liu T."/>
            <person name="Pan Y.S."/>
            <person name="Xia L.Y."/>
            <person name="Li J."/>
            <person name="Zhao F."/>
            <person name="Cao W.C."/>
        </authorList>
    </citation>
    <scope>NUCLEOTIDE SEQUENCE</scope>
    <source>
        <strain evidence="3">Rmic-2018</strain>
    </source>
</reference>
<gene>
    <name evidence="3" type="ORF">HPB51_007542</name>
</gene>
<sequence>MNRRVSWSEELIEPVVLHEPPAEHRRPVRPLEDAASLLEAASPNAEEPAVPEKAAPEGGSESAAAGDELERRHNSEPLDSGPPAGVPSGCRFSPNVTVWAGSAIFVVFMTISMLALMLVGTTSAEARLRATTEGLAHGDGGNYMSAAKTSRKAATTVTSDDDLTNATTAPEGPLDKRTADAPNLTHSNGEGVTVRRRDSRNHRNRLRDGHHSSSVRGRGASECRHSVPTTLTYIEYEDSQVANNTERSPGQANRI</sequence>
<evidence type="ECO:0000256" key="2">
    <source>
        <dbReference type="SAM" id="Phobius"/>
    </source>
</evidence>
<accession>A0A9J6ERX2</accession>
<feature type="region of interest" description="Disordered" evidence="1">
    <location>
        <begin position="1"/>
        <end position="86"/>
    </location>
</feature>
<comment type="caution">
    <text evidence="3">The sequence shown here is derived from an EMBL/GenBank/DDBJ whole genome shotgun (WGS) entry which is preliminary data.</text>
</comment>
<evidence type="ECO:0000256" key="1">
    <source>
        <dbReference type="SAM" id="MobiDB-lite"/>
    </source>
</evidence>
<proteinExistence type="predicted"/>
<name>A0A9J6ERX2_RHIMP</name>
<dbReference type="EMBL" id="JABSTU010000002">
    <property type="protein sequence ID" value="KAH8036943.1"/>
    <property type="molecule type" value="Genomic_DNA"/>
</dbReference>
<keyword evidence="2" id="KW-1133">Transmembrane helix</keyword>
<keyword evidence="4" id="KW-1185">Reference proteome</keyword>
<reference evidence="3" key="2">
    <citation type="submission" date="2021-09" db="EMBL/GenBank/DDBJ databases">
        <authorList>
            <person name="Jia N."/>
            <person name="Wang J."/>
            <person name="Shi W."/>
            <person name="Du L."/>
            <person name="Sun Y."/>
            <person name="Zhan W."/>
            <person name="Jiang J."/>
            <person name="Wang Q."/>
            <person name="Zhang B."/>
            <person name="Ji P."/>
            <person name="Sakyi L.B."/>
            <person name="Cui X."/>
            <person name="Yuan T."/>
            <person name="Jiang B."/>
            <person name="Yang W."/>
            <person name="Lam T.T.-Y."/>
            <person name="Chang Q."/>
            <person name="Ding S."/>
            <person name="Wang X."/>
            <person name="Zhu J."/>
            <person name="Ruan X."/>
            <person name="Zhao L."/>
            <person name="Wei J."/>
            <person name="Que T."/>
            <person name="Du C."/>
            <person name="Cheng J."/>
            <person name="Dai P."/>
            <person name="Han X."/>
            <person name="Huang E."/>
            <person name="Gao Y."/>
            <person name="Liu J."/>
            <person name="Shao H."/>
            <person name="Ye R."/>
            <person name="Li L."/>
            <person name="Wei W."/>
            <person name="Wang X."/>
            <person name="Wang C."/>
            <person name="Huo Q."/>
            <person name="Li W."/>
            <person name="Guo W."/>
            <person name="Chen H."/>
            <person name="Chen S."/>
            <person name="Zhou L."/>
            <person name="Zhou L."/>
            <person name="Ni X."/>
            <person name="Tian J."/>
            <person name="Zhou Y."/>
            <person name="Sheng Y."/>
            <person name="Liu T."/>
            <person name="Pan Y."/>
            <person name="Xia L."/>
            <person name="Li J."/>
            <person name="Zhao F."/>
            <person name="Cao W."/>
        </authorList>
    </citation>
    <scope>NUCLEOTIDE SEQUENCE</scope>
    <source>
        <strain evidence="3">Rmic-2018</strain>
        <tissue evidence="3">Larvae</tissue>
    </source>
</reference>
<dbReference type="Proteomes" id="UP000821866">
    <property type="component" value="Chromosome 10"/>
</dbReference>
<evidence type="ECO:0000313" key="4">
    <source>
        <dbReference type="Proteomes" id="UP000821866"/>
    </source>
</evidence>